<evidence type="ECO:0000313" key="2">
    <source>
        <dbReference type="Proteomes" id="UP000076154"/>
    </source>
</evidence>
<organism evidence="1 2">
    <name type="scientific">Hypsizygus marmoreus</name>
    <name type="common">White beech mushroom</name>
    <name type="synonym">Agaricus marmoreus</name>
    <dbReference type="NCBI Taxonomy" id="39966"/>
    <lineage>
        <taxon>Eukaryota</taxon>
        <taxon>Fungi</taxon>
        <taxon>Dikarya</taxon>
        <taxon>Basidiomycota</taxon>
        <taxon>Agaricomycotina</taxon>
        <taxon>Agaricomycetes</taxon>
        <taxon>Agaricomycetidae</taxon>
        <taxon>Agaricales</taxon>
        <taxon>Tricholomatineae</taxon>
        <taxon>Lyophyllaceae</taxon>
        <taxon>Hypsizygus</taxon>
    </lineage>
</organism>
<proteinExistence type="predicted"/>
<sequence>MACNLFGNLRQPEDLDILCLTTEWEQEALKSKLVALNSNFYLIDSRDPTATYRVLWYLLTDTDSCVKVDLLFPGVLDIPSIPGSSITRANAYHLPCAPLSLVLLLKLQAWNHHSEALEYRYRAKQPTDARDIEALLPIASKMGLQLRSDAVLPQSFVSKSIARAEKFMRVVPSSRAFWEKLGMVEKAKPVPIKTVLPMRKPGEVQTKKTIQVTIPKSVVKPSSSGVRRPGYTYDFDFM</sequence>
<protein>
    <submittedName>
        <fullName evidence="1">Uncharacterized protein</fullName>
    </submittedName>
</protein>
<dbReference type="AlphaFoldDB" id="A0A369JNC4"/>
<reference evidence="1" key="1">
    <citation type="submission" date="2018-04" db="EMBL/GenBank/DDBJ databases">
        <title>Whole genome sequencing of Hypsizygus marmoreus.</title>
        <authorList>
            <person name="Choi I.-G."/>
            <person name="Min B."/>
            <person name="Kim J.-G."/>
            <person name="Kim S."/>
            <person name="Oh Y.-L."/>
            <person name="Kong W.-S."/>
            <person name="Park H."/>
            <person name="Jeong J."/>
            <person name="Song E.-S."/>
        </authorList>
    </citation>
    <scope>NUCLEOTIDE SEQUENCE [LARGE SCALE GENOMIC DNA]</scope>
    <source>
        <strain evidence="1">51987-8</strain>
    </source>
</reference>
<dbReference type="EMBL" id="LUEZ02000053">
    <property type="protein sequence ID" value="RDB22047.1"/>
    <property type="molecule type" value="Genomic_DNA"/>
</dbReference>
<keyword evidence="2" id="KW-1185">Reference proteome</keyword>
<name>A0A369JNC4_HYPMA</name>
<evidence type="ECO:0000313" key="1">
    <source>
        <dbReference type="EMBL" id="RDB22047.1"/>
    </source>
</evidence>
<dbReference type="Proteomes" id="UP000076154">
    <property type="component" value="Unassembled WGS sequence"/>
</dbReference>
<dbReference type="InParanoid" id="A0A369JNC4"/>
<comment type="caution">
    <text evidence="1">The sequence shown here is derived from an EMBL/GenBank/DDBJ whole genome shotgun (WGS) entry which is preliminary data.</text>
</comment>
<accession>A0A369JNC4</accession>
<dbReference type="OrthoDB" id="3051727at2759"/>
<gene>
    <name evidence="1" type="ORF">Hypma_011140</name>
</gene>